<evidence type="ECO:0000313" key="3">
    <source>
        <dbReference type="Proteomes" id="UP000324222"/>
    </source>
</evidence>
<dbReference type="EMBL" id="VSRR010115166">
    <property type="protein sequence ID" value="MPC98688.1"/>
    <property type="molecule type" value="Genomic_DNA"/>
</dbReference>
<reference evidence="2 3" key="1">
    <citation type="submission" date="2019-05" db="EMBL/GenBank/DDBJ databases">
        <title>Another draft genome of Portunus trituberculatus and its Hox gene families provides insights of decapod evolution.</title>
        <authorList>
            <person name="Jeong J.-H."/>
            <person name="Song I."/>
            <person name="Kim S."/>
            <person name="Choi T."/>
            <person name="Kim D."/>
            <person name="Ryu S."/>
            <person name="Kim W."/>
        </authorList>
    </citation>
    <scope>NUCLEOTIDE SEQUENCE [LARGE SCALE GENOMIC DNA]</scope>
    <source>
        <tissue evidence="2">Muscle</tissue>
    </source>
</reference>
<accession>A0A5B7K0H1</accession>
<dbReference type="Proteomes" id="UP000324222">
    <property type="component" value="Unassembled WGS sequence"/>
</dbReference>
<proteinExistence type="predicted"/>
<dbReference type="AlphaFoldDB" id="A0A5B7K0H1"/>
<feature type="region of interest" description="Disordered" evidence="1">
    <location>
        <begin position="59"/>
        <end position="97"/>
    </location>
</feature>
<comment type="caution">
    <text evidence="2">The sequence shown here is derived from an EMBL/GenBank/DDBJ whole genome shotgun (WGS) entry which is preliminary data.</text>
</comment>
<organism evidence="2 3">
    <name type="scientific">Portunus trituberculatus</name>
    <name type="common">Swimming crab</name>
    <name type="synonym">Neptunus trituberculatus</name>
    <dbReference type="NCBI Taxonomy" id="210409"/>
    <lineage>
        <taxon>Eukaryota</taxon>
        <taxon>Metazoa</taxon>
        <taxon>Ecdysozoa</taxon>
        <taxon>Arthropoda</taxon>
        <taxon>Crustacea</taxon>
        <taxon>Multicrustacea</taxon>
        <taxon>Malacostraca</taxon>
        <taxon>Eumalacostraca</taxon>
        <taxon>Eucarida</taxon>
        <taxon>Decapoda</taxon>
        <taxon>Pleocyemata</taxon>
        <taxon>Brachyura</taxon>
        <taxon>Eubrachyura</taxon>
        <taxon>Portunoidea</taxon>
        <taxon>Portunidae</taxon>
        <taxon>Portuninae</taxon>
        <taxon>Portunus</taxon>
    </lineage>
</organism>
<name>A0A5B7K0H1_PORTR</name>
<protein>
    <submittedName>
        <fullName evidence="2">Uncharacterized protein</fullName>
    </submittedName>
</protein>
<evidence type="ECO:0000256" key="1">
    <source>
        <dbReference type="SAM" id="MobiDB-lite"/>
    </source>
</evidence>
<keyword evidence="3" id="KW-1185">Reference proteome</keyword>
<sequence length="97" mass="10827">MKGLVSSVLGRVLLLSSNGERIGVFRCRVVLWVYTVDAIPQQHLSATFTVPPRHKATLASLFSQTPRRRADGEAVSERPAKKSLLLPPLTDRRPDRH</sequence>
<feature type="compositionally biased region" description="Basic and acidic residues" evidence="1">
    <location>
        <begin position="68"/>
        <end position="80"/>
    </location>
</feature>
<evidence type="ECO:0000313" key="2">
    <source>
        <dbReference type="EMBL" id="MPC98688.1"/>
    </source>
</evidence>
<gene>
    <name evidence="2" type="ORF">E2C01_094068</name>
</gene>